<evidence type="ECO:0000256" key="1">
    <source>
        <dbReference type="SAM" id="MobiDB-lite"/>
    </source>
</evidence>
<evidence type="ECO:0000313" key="3">
    <source>
        <dbReference type="Proteomes" id="UP000826234"/>
    </source>
</evidence>
<dbReference type="EMBL" id="JAIPUX010001880">
    <property type="protein sequence ID" value="KAH0624253.1"/>
    <property type="molecule type" value="Genomic_DNA"/>
</dbReference>
<reference evidence="2 3" key="1">
    <citation type="journal article" date="2022" name="Gigascience">
        <title>A chromosome-level genome assembly and annotation of the desert horned lizard, Phrynosoma platyrhinos, provides insight into chromosomal rearrangements among reptiles.</title>
        <authorList>
            <person name="Koochekian N."/>
            <person name="Ascanio A."/>
            <person name="Farleigh K."/>
            <person name="Card D.C."/>
            <person name="Schield D.R."/>
            <person name="Castoe T.A."/>
            <person name="Jezkova T."/>
        </authorList>
    </citation>
    <scope>NUCLEOTIDE SEQUENCE [LARGE SCALE GENOMIC DNA]</scope>
    <source>
        <strain evidence="2">NK-2021</strain>
    </source>
</reference>
<keyword evidence="3" id="KW-1185">Reference proteome</keyword>
<name>A0ABQ7T3W0_PHRPL</name>
<accession>A0ABQ7T3W0</accession>
<sequence>MDVRQWASLKPAKLKQEAFAKQELLIVIPGRSENDAISSCSGESHVQHRQNSEPATHNRKRPSLSELCSSLACKDLMEICPLICVSANHSKINHGLACSVLAITVTTAAKELKDIWACSQVPVAFSHTVIEQLKQKCPGGPQCILELVIVSLQLLMSCLSNIQIIPRTVQVDCPAGM</sequence>
<protein>
    <submittedName>
        <fullName evidence="2">Uncharacterized protein</fullName>
    </submittedName>
</protein>
<feature type="region of interest" description="Disordered" evidence="1">
    <location>
        <begin position="37"/>
        <end position="60"/>
    </location>
</feature>
<dbReference type="Proteomes" id="UP000826234">
    <property type="component" value="Unassembled WGS sequence"/>
</dbReference>
<gene>
    <name evidence="2" type="ORF">JD844_007889</name>
</gene>
<proteinExistence type="predicted"/>
<evidence type="ECO:0000313" key="2">
    <source>
        <dbReference type="EMBL" id="KAH0624253.1"/>
    </source>
</evidence>
<organism evidence="2 3">
    <name type="scientific">Phrynosoma platyrhinos</name>
    <name type="common">Desert horned lizard</name>
    <dbReference type="NCBI Taxonomy" id="52577"/>
    <lineage>
        <taxon>Eukaryota</taxon>
        <taxon>Metazoa</taxon>
        <taxon>Chordata</taxon>
        <taxon>Craniata</taxon>
        <taxon>Vertebrata</taxon>
        <taxon>Euteleostomi</taxon>
        <taxon>Lepidosauria</taxon>
        <taxon>Squamata</taxon>
        <taxon>Bifurcata</taxon>
        <taxon>Unidentata</taxon>
        <taxon>Episquamata</taxon>
        <taxon>Toxicofera</taxon>
        <taxon>Iguania</taxon>
        <taxon>Phrynosomatidae</taxon>
        <taxon>Phrynosomatinae</taxon>
        <taxon>Phrynosoma</taxon>
    </lineage>
</organism>
<comment type="caution">
    <text evidence="2">The sequence shown here is derived from an EMBL/GenBank/DDBJ whole genome shotgun (WGS) entry which is preliminary data.</text>
</comment>